<feature type="chain" id="PRO_5032592074" description="DUF4835 domain-containing protein" evidence="1">
    <location>
        <begin position="22"/>
        <end position="314"/>
    </location>
</feature>
<evidence type="ECO:0000313" key="2">
    <source>
        <dbReference type="EMBL" id="NIK73300.1"/>
    </source>
</evidence>
<name>A0A846MPI7_9BACT</name>
<evidence type="ECO:0008006" key="4">
    <source>
        <dbReference type="Google" id="ProtNLM"/>
    </source>
</evidence>
<reference evidence="2 3" key="1">
    <citation type="submission" date="2020-03" db="EMBL/GenBank/DDBJ databases">
        <title>Genomic Encyclopedia of Type Strains, Phase IV (KMG-IV): sequencing the most valuable type-strain genomes for metagenomic binning, comparative biology and taxonomic classification.</title>
        <authorList>
            <person name="Goeker M."/>
        </authorList>
    </citation>
    <scope>NUCLEOTIDE SEQUENCE [LARGE SCALE GENOMIC DNA]</scope>
    <source>
        <strain evidence="2 3">DSM 5718</strain>
    </source>
</reference>
<organism evidence="2 3">
    <name type="scientific">Thermonema lapsum</name>
    <dbReference type="NCBI Taxonomy" id="28195"/>
    <lineage>
        <taxon>Bacteria</taxon>
        <taxon>Pseudomonadati</taxon>
        <taxon>Bacteroidota</taxon>
        <taxon>Cytophagia</taxon>
        <taxon>Cytophagales</taxon>
        <taxon>Thermonemataceae</taxon>
        <taxon>Thermonema</taxon>
    </lineage>
</organism>
<feature type="signal peptide" evidence="1">
    <location>
        <begin position="1"/>
        <end position="21"/>
    </location>
</feature>
<dbReference type="EMBL" id="JAASRN010000001">
    <property type="protein sequence ID" value="NIK73300.1"/>
    <property type="molecule type" value="Genomic_DNA"/>
</dbReference>
<comment type="caution">
    <text evidence="2">The sequence shown here is derived from an EMBL/GenBank/DDBJ whole genome shotgun (WGS) entry which is preliminary data.</text>
</comment>
<sequence>MQKKVLLVVWALCWGVPPLLAQELNCRVIVNDKQMQTAQTTERAIFREMEQAISLFMNERQWGQDNYLPEERIGCTLEITLIQGDVNTGNYQATAQIRALRPVYDTDYETPLLIYVDRQFNFRFQKGQQLIFNENVFSDDLTAMLAYYAYFILAMDGYSFAEDGGEEWVQKMNNLVNLAQTAGNVGWRRGDVRNRYWLAENLLSQQLQGVLKAYYNYHRKGLDYYVQKPEAAVEAAMQLVRSMGEAARLKPNALLVAVISDTKAQELASILKTIPAQEQKEVTDIFRRVDPPKVPLFQQAFGQSAAGSLQIQNR</sequence>
<accession>A0A846MPI7</accession>
<keyword evidence="3" id="KW-1185">Reference proteome</keyword>
<dbReference type="AlphaFoldDB" id="A0A846MPI7"/>
<dbReference type="Pfam" id="PF16119">
    <property type="entry name" value="DUF4835"/>
    <property type="match status" value="1"/>
</dbReference>
<dbReference type="Proteomes" id="UP000537126">
    <property type="component" value="Unassembled WGS sequence"/>
</dbReference>
<dbReference type="RefSeq" id="WP_166918557.1">
    <property type="nucleotide sequence ID" value="NZ_JAASRN010000001.1"/>
</dbReference>
<keyword evidence="1" id="KW-0732">Signal</keyword>
<dbReference type="InterPro" id="IPR032274">
    <property type="entry name" value="DUF4835"/>
</dbReference>
<evidence type="ECO:0000313" key="3">
    <source>
        <dbReference type="Proteomes" id="UP000537126"/>
    </source>
</evidence>
<proteinExistence type="predicted"/>
<protein>
    <recommendedName>
        <fullName evidence="4">DUF4835 domain-containing protein</fullName>
    </recommendedName>
</protein>
<evidence type="ECO:0000256" key="1">
    <source>
        <dbReference type="SAM" id="SignalP"/>
    </source>
</evidence>
<gene>
    <name evidence="2" type="ORF">FHS56_000786</name>
</gene>